<feature type="transmembrane region" description="Helical" evidence="2">
    <location>
        <begin position="73"/>
        <end position="92"/>
    </location>
</feature>
<keyword evidence="4" id="KW-1185">Reference proteome</keyword>
<gene>
    <name evidence="3" type="ORF">PVK37_02720</name>
</gene>
<feature type="region of interest" description="Disordered" evidence="1">
    <location>
        <begin position="108"/>
        <end position="132"/>
    </location>
</feature>
<keyword evidence="2" id="KW-0472">Membrane</keyword>
<accession>A0ABY7ZRB2</accession>
<evidence type="ECO:0000256" key="2">
    <source>
        <dbReference type="SAM" id="Phobius"/>
    </source>
</evidence>
<dbReference type="EMBL" id="CP118615">
    <property type="protein sequence ID" value="WDZ85393.1"/>
    <property type="molecule type" value="Genomic_DNA"/>
</dbReference>
<keyword evidence="2" id="KW-1133">Transmembrane helix</keyword>
<proteinExistence type="predicted"/>
<evidence type="ECO:0000313" key="3">
    <source>
        <dbReference type="EMBL" id="WDZ85393.1"/>
    </source>
</evidence>
<reference evidence="3 4" key="1">
    <citation type="submission" date="2023-02" db="EMBL/GenBank/DDBJ databases">
        <authorList>
            <person name="Mo P."/>
        </authorList>
    </citation>
    <scope>NUCLEOTIDE SEQUENCE [LARGE SCALE GENOMIC DNA]</scope>
    <source>
        <strain evidence="3 4">HUAS 3</strain>
    </source>
</reference>
<feature type="compositionally biased region" description="Polar residues" evidence="1">
    <location>
        <begin position="114"/>
        <end position="132"/>
    </location>
</feature>
<evidence type="ECO:0000256" key="1">
    <source>
        <dbReference type="SAM" id="MobiDB-lite"/>
    </source>
</evidence>
<protein>
    <submittedName>
        <fullName evidence="3">Uncharacterized protein</fullName>
    </submittedName>
</protein>
<sequence>METWRLLAGVVACLAVGLAGIALATNFRGVAEWHVRQSMAFASAPLRQVPPWRWLPEVPYEKRLARLILLDRAIGIVFAAAGVLAVLAYGSATNTPLTGTGRVTMKFGHDTPGRGTTTSWSTPSSRGSTTAAPEQHCCCSRAVVAPDGG</sequence>
<dbReference type="RefSeq" id="WP_275032092.1">
    <property type="nucleotide sequence ID" value="NZ_CP118615.1"/>
</dbReference>
<keyword evidence="2" id="KW-0812">Transmembrane</keyword>
<name>A0ABY7ZRB2_9ACTN</name>
<evidence type="ECO:0000313" key="4">
    <source>
        <dbReference type="Proteomes" id="UP001219605"/>
    </source>
</evidence>
<dbReference type="Proteomes" id="UP001219605">
    <property type="component" value="Chromosome"/>
</dbReference>
<organism evidence="3 4">
    <name type="scientific">Micromonospora cathayae</name>
    <dbReference type="NCBI Taxonomy" id="3028804"/>
    <lineage>
        <taxon>Bacteria</taxon>
        <taxon>Bacillati</taxon>
        <taxon>Actinomycetota</taxon>
        <taxon>Actinomycetes</taxon>
        <taxon>Micromonosporales</taxon>
        <taxon>Micromonosporaceae</taxon>
        <taxon>Micromonospora</taxon>
    </lineage>
</organism>